<dbReference type="GO" id="GO:0008234">
    <property type="term" value="F:cysteine-type peptidase activity"/>
    <property type="evidence" value="ECO:0007669"/>
    <property type="project" value="InterPro"/>
</dbReference>
<dbReference type="Gramene" id="KOM57444">
    <property type="protein sequence ID" value="KOM57444"/>
    <property type="gene ID" value="LR48_Vigan11g047700"/>
</dbReference>
<name>A0A0L9VRT8_PHAAN</name>
<keyword evidence="2" id="KW-0645">Protease</keyword>
<accession>A0A0L9VRT8</accession>
<sequence length="661" mass="76390">MPCLVLDDLDSLSTYDWSSAVHKYLVDSLNRCNKKLLFGWIADSLSISGNAVVLQLWAYERLGLHDDCSAKEFSRVRRFSSLNYTTKKIDVMFRIAKTHVLHDYRKRPVIQHVWQLLDYQPYFRYDLVRLQALLFADWVFIPIVSDGHWWCYALKVCTFQFYVIDSLANGIKGRCRIDRSIAQNIQRFWGLLTDKLEESKCPLLVQKANISVQPNTYGCGVIMMKAIEIWDGEEKYDGKSMPDYTNEELAVFRKKFVCDWILDEDNVRRSETLQHFGLLVVTEMVDRAHKKIRASSSTGGPRNRPPPSPPVSPPLTSNELFSNDEQYERFSTHFFERPILQGKYLDVEFFGDGTFEFFDILTKAGLNDFVACRRHYYPELVRVFYSNMRVSDSGVIRTEVKKVKITIKPSLFHKLTSIPSVGAPFEGNVVDDWKDQYNSVSARQLICKPGSNIQGRILAGTMKFQTRILHYVLCRILVPRSTNVAQATEEDIMLLWALMNSVQINWGHVIRNRMKRATKDNAQLPYPHLITTFMEHFGVPTETDPFTQVKNKQRIGLEVLSSFGYHKTHEGIWVPKVNVGNIQEQVGIEQDVEVGNEEHEVGEPSHNPQPTSSQTLTEVINQIQQLRTFVEHRFDTIENRVGVLHEEVIQFRNQLERQPPA</sequence>
<dbReference type="InterPro" id="IPR003653">
    <property type="entry name" value="Peptidase_C48_C"/>
</dbReference>
<comment type="similarity">
    <text evidence="1">Belongs to the peptidase C48 family.</text>
</comment>
<dbReference type="Proteomes" id="UP000053144">
    <property type="component" value="Chromosome 11"/>
</dbReference>
<evidence type="ECO:0000259" key="5">
    <source>
        <dbReference type="PROSITE" id="PS50600"/>
    </source>
</evidence>
<evidence type="ECO:0000313" key="6">
    <source>
        <dbReference type="EMBL" id="KOM57444.1"/>
    </source>
</evidence>
<dbReference type="AlphaFoldDB" id="A0A0L9VRT8"/>
<feature type="domain" description="Ubiquitin-like protease family profile" evidence="5">
    <location>
        <begin position="2"/>
        <end position="230"/>
    </location>
</feature>
<feature type="region of interest" description="Disordered" evidence="4">
    <location>
        <begin position="292"/>
        <end position="318"/>
    </location>
</feature>
<evidence type="ECO:0000256" key="3">
    <source>
        <dbReference type="ARBA" id="ARBA00022801"/>
    </source>
</evidence>
<dbReference type="GO" id="GO:0006508">
    <property type="term" value="P:proteolysis"/>
    <property type="evidence" value="ECO:0007669"/>
    <property type="project" value="UniProtKB-KW"/>
</dbReference>
<evidence type="ECO:0000256" key="1">
    <source>
        <dbReference type="ARBA" id="ARBA00005234"/>
    </source>
</evidence>
<dbReference type="Pfam" id="PF20167">
    <property type="entry name" value="Transposase_32"/>
    <property type="match status" value="1"/>
</dbReference>
<evidence type="ECO:0000256" key="4">
    <source>
        <dbReference type="SAM" id="MobiDB-lite"/>
    </source>
</evidence>
<feature type="compositionally biased region" description="Pro residues" evidence="4">
    <location>
        <begin position="303"/>
        <end position="313"/>
    </location>
</feature>
<dbReference type="InterPro" id="IPR038765">
    <property type="entry name" value="Papain-like_cys_pep_sf"/>
</dbReference>
<dbReference type="PROSITE" id="PS50600">
    <property type="entry name" value="ULP_PROTEASE"/>
    <property type="match status" value="1"/>
</dbReference>
<protein>
    <recommendedName>
        <fullName evidence="5">Ubiquitin-like protease family profile domain-containing protein</fullName>
    </recommendedName>
</protein>
<dbReference type="EMBL" id="CM003381">
    <property type="protein sequence ID" value="KOM57444.1"/>
    <property type="molecule type" value="Genomic_DNA"/>
</dbReference>
<reference evidence="7" key="1">
    <citation type="journal article" date="2015" name="Proc. Natl. Acad. Sci. U.S.A.">
        <title>Genome sequencing of adzuki bean (Vigna angularis) provides insight into high starch and low fat accumulation and domestication.</title>
        <authorList>
            <person name="Yang K."/>
            <person name="Tian Z."/>
            <person name="Chen C."/>
            <person name="Luo L."/>
            <person name="Zhao B."/>
            <person name="Wang Z."/>
            <person name="Yu L."/>
            <person name="Li Y."/>
            <person name="Sun Y."/>
            <person name="Li W."/>
            <person name="Chen Y."/>
            <person name="Li Y."/>
            <person name="Zhang Y."/>
            <person name="Ai D."/>
            <person name="Zhao J."/>
            <person name="Shang C."/>
            <person name="Ma Y."/>
            <person name="Wu B."/>
            <person name="Wang M."/>
            <person name="Gao L."/>
            <person name="Sun D."/>
            <person name="Zhang P."/>
            <person name="Guo F."/>
            <person name="Wang W."/>
            <person name="Li Y."/>
            <person name="Wang J."/>
            <person name="Varshney R.K."/>
            <person name="Wang J."/>
            <person name="Ling H.Q."/>
            <person name="Wan P."/>
        </authorList>
    </citation>
    <scope>NUCLEOTIDE SEQUENCE</scope>
    <source>
        <strain evidence="7">cv. Jingnong 6</strain>
    </source>
</reference>
<keyword evidence="3" id="KW-0378">Hydrolase</keyword>
<dbReference type="SUPFAM" id="SSF54001">
    <property type="entry name" value="Cysteine proteinases"/>
    <property type="match status" value="1"/>
</dbReference>
<gene>
    <name evidence="6" type="ORF">LR48_Vigan11g047700</name>
</gene>
<dbReference type="InterPro" id="IPR046796">
    <property type="entry name" value="Transposase_32_dom"/>
</dbReference>
<dbReference type="Gene3D" id="3.40.395.10">
    <property type="entry name" value="Adenoviral Proteinase, Chain A"/>
    <property type="match status" value="1"/>
</dbReference>
<proteinExistence type="inferred from homology"/>
<organism evidence="6 7">
    <name type="scientific">Phaseolus angularis</name>
    <name type="common">Azuki bean</name>
    <name type="synonym">Vigna angularis</name>
    <dbReference type="NCBI Taxonomy" id="3914"/>
    <lineage>
        <taxon>Eukaryota</taxon>
        <taxon>Viridiplantae</taxon>
        <taxon>Streptophyta</taxon>
        <taxon>Embryophyta</taxon>
        <taxon>Tracheophyta</taxon>
        <taxon>Spermatophyta</taxon>
        <taxon>Magnoliopsida</taxon>
        <taxon>eudicotyledons</taxon>
        <taxon>Gunneridae</taxon>
        <taxon>Pentapetalae</taxon>
        <taxon>rosids</taxon>
        <taxon>fabids</taxon>
        <taxon>Fabales</taxon>
        <taxon>Fabaceae</taxon>
        <taxon>Papilionoideae</taxon>
        <taxon>50 kb inversion clade</taxon>
        <taxon>NPAAA clade</taxon>
        <taxon>indigoferoid/millettioid clade</taxon>
        <taxon>Phaseoleae</taxon>
        <taxon>Vigna</taxon>
    </lineage>
</organism>
<evidence type="ECO:0000313" key="7">
    <source>
        <dbReference type="Proteomes" id="UP000053144"/>
    </source>
</evidence>
<evidence type="ECO:0000256" key="2">
    <source>
        <dbReference type="ARBA" id="ARBA00022670"/>
    </source>
</evidence>